<feature type="chain" id="PRO_5046703475" description="Secreted protein" evidence="1">
    <location>
        <begin position="19"/>
        <end position="120"/>
    </location>
</feature>
<dbReference type="EMBL" id="JAOWLA010000001">
    <property type="protein sequence ID" value="MCV2863464.1"/>
    <property type="molecule type" value="Genomic_DNA"/>
</dbReference>
<name>A0ABT2YX66_9RHOB</name>
<comment type="caution">
    <text evidence="2">The sequence shown here is derived from an EMBL/GenBank/DDBJ whole genome shotgun (WGS) entry which is preliminary data.</text>
</comment>
<keyword evidence="1" id="KW-0732">Signal</keyword>
<evidence type="ECO:0008006" key="4">
    <source>
        <dbReference type="Google" id="ProtNLM"/>
    </source>
</evidence>
<evidence type="ECO:0000313" key="2">
    <source>
        <dbReference type="EMBL" id="MCV2863464.1"/>
    </source>
</evidence>
<dbReference type="RefSeq" id="WP_263719868.1">
    <property type="nucleotide sequence ID" value="NZ_JAOWLA010000001.1"/>
</dbReference>
<feature type="signal peptide" evidence="1">
    <location>
        <begin position="1"/>
        <end position="18"/>
    </location>
</feature>
<gene>
    <name evidence="2" type="ORF">OE647_01775</name>
</gene>
<reference evidence="2 3" key="1">
    <citation type="submission" date="2022-10" db="EMBL/GenBank/DDBJ databases">
        <title>Defluviimonas sp. nov., isolated from ocean surface water.</title>
        <authorList>
            <person name="He W."/>
            <person name="Wang L."/>
            <person name="Zhang D.-F."/>
        </authorList>
    </citation>
    <scope>NUCLEOTIDE SEQUENCE [LARGE SCALE GENOMIC DNA]</scope>
    <source>
        <strain evidence="2 3">WL0075</strain>
    </source>
</reference>
<accession>A0ABT2YX66</accession>
<dbReference type="PROSITE" id="PS51257">
    <property type="entry name" value="PROKAR_LIPOPROTEIN"/>
    <property type="match status" value="1"/>
</dbReference>
<sequence length="120" mass="12609">MPRSLLPLLMALTLGACAAPAKPGCDRAVARELATLATLIDETEANLDNGYRVERAPARSGFNLCLGSARSHVGISFCTEPASRTQTVAIDPEAEARKLAALRERRAALLAAHPTCGAPE</sequence>
<proteinExistence type="predicted"/>
<evidence type="ECO:0000256" key="1">
    <source>
        <dbReference type="SAM" id="SignalP"/>
    </source>
</evidence>
<organism evidence="2 3">
    <name type="scientific">Albidovulum sediminicola</name>
    <dbReference type="NCBI Taxonomy" id="2984331"/>
    <lineage>
        <taxon>Bacteria</taxon>
        <taxon>Pseudomonadati</taxon>
        <taxon>Pseudomonadota</taxon>
        <taxon>Alphaproteobacteria</taxon>
        <taxon>Rhodobacterales</taxon>
        <taxon>Paracoccaceae</taxon>
        <taxon>Albidovulum</taxon>
    </lineage>
</organism>
<evidence type="ECO:0000313" key="3">
    <source>
        <dbReference type="Proteomes" id="UP001652503"/>
    </source>
</evidence>
<protein>
    <recommendedName>
        <fullName evidence="4">Secreted protein</fullName>
    </recommendedName>
</protein>
<dbReference type="Proteomes" id="UP001652503">
    <property type="component" value="Unassembled WGS sequence"/>
</dbReference>
<keyword evidence="3" id="KW-1185">Reference proteome</keyword>